<keyword evidence="2" id="KW-1185">Reference proteome</keyword>
<organism evidence="1 2">
    <name type="scientific">Caballeronia temeraria</name>
    <dbReference type="NCBI Taxonomy" id="1777137"/>
    <lineage>
        <taxon>Bacteria</taxon>
        <taxon>Pseudomonadati</taxon>
        <taxon>Pseudomonadota</taxon>
        <taxon>Betaproteobacteria</taxon>
        <taxon>Burkholderiales</taxon>
        <taxon>Burkholderiaceae</taxon>
        <taxon>Caballeronia</taxon>
    </lineage>
</organism>
<dbReference type="Proteomes" id="UP000054624">
    <property type="component" value="Unassembled WGS sequence"/>
</dbReference>
<name>A0A158BZG0_9BURK</name>
<sequence length="181" mass="20151">MLQQGSFCTRRTLNHRPTSCIDSYSSSSTKTGRGSLRSHFGRHACSPGNSLLRPHSWKWWSRSPLLTEEPSMSSSDASSLLTDPSRCLFCAKKNLMKPPQLVWAESGGYAAKAIVPTADRGLHPPRRWVLLHRRRGIRPRGIAFAKPAFPLRAGDARCSVSESSILFRRAVIHRSSTVSPR</sequence>
<protein>
    <submittedName>
        <fullName evidence="1">Uncharacterized protein</fullName>
    </submittedName>
</protein>
<dbReference type="AlphaFoldDB" id="A0A158BZG0"/>
<reference evidence="2" key="1">
    <citation type="submission" date="2016-01" db="EMBL/GenBank/DDBJ databases">
        <authorList>
            <person name="Peeters Charlotte."/>
        </authorList>
    </citation>
    <scope>NUCLEOTIDE SEQUENCE [LARGE SCALE GENOMIC DNA]</scope>
</reference>
<dbReference type="EMBL" id="FCOI02000018">
    <property type="protein sequence ID" value="SAK75494.1"/>
    <property type="molecule type" value="Genomic_DNA"/>
</dbReference>
<evidence type="ECO:0000313" key="1">
    <source>
        <dbReference type="EMBL" id="SAK75494.1"/>
    </source>
</evidence>
<evidence type="ECO:0000313" key="2">
    <source>
        <dbReference type="Proteomes" id="UP000054624"/>
    </source>
</evidence>
<gene>
    <name evidence="1" type="ORF">AWB76_04917</name>
</gene>
<accession>A0A158BZG0</accession>
<proteinExistence type="predicted"/>